<dbReference type="OrthoDB" id="5018437at2"/>
<evidence type="ECO:0000313" key="3">
    <source>
        <dbReference type="Proteomes" id="UP000295511"/>
    </source>
</evidence>
<feature type="transmembrane region" description="Helical" evidence="1">
    <location>
        <begin position="150"/>
        <end position="175"/>
    </location>
</feature>
<keyword evidence="3" id="KW-1185">Reference proteome</keyword>
<keyword evidence="1" id="KW-0812">Transmembrane</keyword>
<accession>A0A4R5K9H2</accession>
<feature type="transmembrane region" description="Helical" evidence="1">
    <location>
        <begin position="289"/>
        <end position="308"/>
    </location>
</feature>
<feature type="transmembrane region" description="Helical" evidence="1">
    <location>
        <begin position="7"/>
        <end position="27"/>
    </location>
</feature>
<reference evidence="2 3" key="1">
    <citation type="submission" date="2019-03" db="EMBL/GenBank/DDBJ databases">
        <title>Whole genome sequence of Arthrobacter sp JH1-1.</title>
        <authorList>
            <person name="Trinh H.N."/>
        </authorList>
    </citation>
    <scope>NUCLEOTIDE SEQUENCE [LARGE SCALE GENOMIC DNA]</scope>
    <source>
        <strain evidence="2 3">JH1-1</strain>
    </source>
</reference>
<evidence type="ECO:0000256" key="1">
    <source>
        <dbReference type="SAM" id="Phobius"/>
    </source>
</evidence>
<feature type="transmembrane region" description="Helical" evidence="1">
    <location>
        <begin position="75"/>
        <end position="95"/>
    </location>
</feature>
<keyword evidence="1" id="KW-0472">Membrane</keyword>
<keyword evidence="1" id="KW-1133">Transmembrane helix</keyword>
<organism evidence="2 3">
    <name type="scientific">Arthrobacter terricola</name>
    <dbReference type="NCBI Taxonomy" id="2547396"/>
    <lineage>
        <taxon>Bacteria</taxon>
        <taxon>Bacillati</taxon>
        <taxon>Actinomycetota</taxon>
        <taxon>Actinomycetes</taxon>
        <taxon>Micrococcales</taxon>
        <taxon>Micrococcaceae</taxon>
        <taxon>Arthrobacter</taxon>
    </lineage>
</organism>
<dbReference type="AlphaFoldDB" id="A0A4R5K9H2"/>
<sequence length="338" mass="36321">MKVLAFIFSLVIATGLMVGGAVLIFVLSPRHSTGVQLLAIFALTVMIYGPLTLGSLTSFWNVTRTEESKRFFNRWLWVVTGLEFLGAIAIIAYAVAAQLPVWIPVLFIAGGIGLTCISLLIGRFLLRRDEAHPQPSRWAPITRKEIRRKIAIVAITFVAVFAVALVVLGALIAGSSGAASHRGVQPLVALAFALLAAGFACVIVSLPLSRRLRDAVGRDLGTIRKVAKVVLSNKKLDLDQGEQVAAAKYAAVIPTTLSFMLGYLILLYLGLGIQQVQQFVSGQADAFQIGFSAFLVVALVVFIPIYVVRIRRARIYASSHADLLPPADAGIAGSTNRE</sequence>
<feature type="transmembrane region" description="Helical" evidence="1">
    <location>
        <begin position="101"/>
        <end position="126"/>
    </location>
</feature>
<dbReference type="Proteomes" id="UP000295511">
    <property type="component" value="Unassembled WGS sequence"/>
</dbReference>
<feature type="transmembrane region" description="Helical" evidence="1">
    <location>
        <begin position="249"/>
        <end position="269"/>
    </location>
</feature>
<protein>
    <submittedName>
        <fullName evidence="2">Uncharacterized protein</fullName>
    </submittedName>
</protein>
<dbReference type="RefSeq" id="WP_133206017.1">
    <property type="nucleotide sequence ID" value="NZ_SMRU01000028.1"/>
</dbReference>
<feature type="transmembrane region" description="Helical" evidence="1">
    <location>
        <begin position="187"/>
        <end position="208"/>
    </location>
</feature>
<dbReference type="EMBL" id="SMRU01000028">
    <property type="protein sequence ID" value="TDF91626.1"/>
    <property type="molecule type" value="Genomic_DNA"/>
</dbReference>
<name>A0A4R5K9H2_9MICC</name>
<evidence type="ECO:0000313" key="2">
    <source>
        <dbReference type="EMBL" id="TDF91626.1"/>
    </source>
</evidence>
<feature type="transmembrane region" description="Helical" evidence="1">
    <location>
        <begin position="39"/>
        <end position="63"/>
    </location>
</feature>
<gene>
    <name evidence="2" type="ORF">E1809_20085</name>
</gene>
<comment type="caution">
    <text evidence="2">The sequence shown here is derived from an EMBL/GenBank/DDBJ whole genome shotgun (WGS) entry which is preliminary data.</text>
</comment>
<proteinExistence type="predicted"/>